<dbReference type="PANTHER" id="PTHR32401:SF53">
    <property type="entry name" value="LEGUME LECTIN DOMAIN-CONTAINING PROTEIN"/>
    <property type="match status" value="1"/>
</dbReference>
<feature type="signal peptide" evidence="3">
    <location>
        <begin position="1"/>
        <end position="23"/>
    </location>
</feature>
<dbReference type="AlphaFoldDB" id="A0A7J7CTA1"/>
<comment type="similarity">
    <text evidence="1">Belongs to the leguminous lectin family.</text>
</comment>
<keyword evidence="6" id="KW-1185">Reference proteome</keyword>
<dbReference type="PANTHER" id="PTHR32401">
    <property type="entry name" value="CONCANAVALIN A-LIKE LECTIN FAMILY PROTEIN"/>
    <property type="match status" value="1"/>
</dbReference>
<gene>
    <name evidence="5" type="ORF">HS088_TW13G00224</name>
</gene>
<dbReference type="InterPro" id="IPR013320">
    <property type="entry name" value="ConA-like_dom_sf"/>
</dbReference>
<keyword evidence="2" id="KW-0430">Lectin</keyword>
<feature type="domain" description="Legume lectin" evidence="4">
    <location>
        <begin position="29"/>
        <end position="270"/>
    </location>
</feature>
<dbReference type="Pfam" id="PF00139">
    <property type="entry name" value="Lectin_legB"/>
    <property type="match status" value="1"/>
</dbReference>
<evidence type="ECO:0000259" key="4">
    <source>
        <dbReference type="Pfam" id="PF00139"/>
    </source>
</evidence>
<dbReference type="Gene3D" id="2.60.120.200">
    <property type="match status" value="1"/>
</dbReference>
<evidence type="ECO:0000256" key="2">
    <source>
        <dbReference type="ARBA" id="ARBA00022734"/>
    </source>
</evidence>
<evidence type="ECO:0000313" key="6">
    <source>
        <dbReference type="Proteomes" id="UP000593562"/>
    </source>
</evidence>
<organism evidence="5 6">
    <name type="scientific">Tripterygium wilfordii</name>
    <name type="common">Thunder God vine</name>
    <dbReference type="NCBI Taxonomy" id="458696"/>
    <lineage>
        <taxon>Eukaryota</taxon>
        <taxon>Viridiplantae</taxon>
        <taxon>Streptophyta</taxon>
        <taxon>Embryophyta</taxon>
        <taxon>Tracheophyta</taxon>
        <taxon>Spermatophyta</taxon>
        <taxon>Magnoliopsida</taxon>
        <taxon>eudicotyledons</taxon>
        <taxon>Gunneridae</taxon>
        <taxon>Pentapetalae</taxon>
        <taxon>rosids</taxon>
        <taxon>fabids</taxon>
        <taxon>Celastrales</taxon>
        <taxon>Celastraceae</taxon>
        <taxon>Tripterygium</taxon>
    </lineage>
</organism>
<name>A0A7J7CTA1_TRIWF</name>
<evidence type="ECO:0000313" key="5">
    <source>
        <dbReference type="EMBL" id="KAF5737345.1"/>
    </source>
</evidence>
<dbReference type="InterPro" id="IPR001220">
    <property type="entry name" value="Legume_lectin_dom"/>
</dbReference>
<dbReference type="InParanoid" id="A0A7J7CTA1"/>
<proteinExistence type="inferred from homology"/>
<dbReference type="FunFam" id="2.60.120.200:FF:000198">
    <property type="entry name" value="Probable L-type lectin-domain containing receptor kinase S.5"/>
    <property type="match status" value="1"/>
</dbReference>
<evidence type="ECO:0000256" key="3">
    <source>
        <dbReference type="SAM" id="SignalP"/>
    </source>
</evidence>
<feature type="chain" id="PRO_5029900503" evidence="3">
    <location>
        <begin position="24"/>
        <end position="293"/>
    </location>
</feature>
<keyword evidence="3" id="KW-0732">Signal</keyword>
<dbReference type="EMBL" id="JAAARO010000013">
    <property type="protein sequence ID" value="KAF5737345.1"/>
    <property type="molecule type" value="Genomic_DNA"/>
</dbReference>
<protein>
    <submittedName>
        <fullName evidence="5">Putative ATP binding protein</fullName>
    </submittedName>
</protein>
<dbReference type="CDD" id="cd06899">
    <property type="entry name" value="lectin_legume_LecRK_Arcelin_ConA"/>
    <property type="match status" value="1"/>
</dbReference>
<comment type="caution">
    <text evidence="5">The sequence shown here is derived from an EMBL/GenBank/DDBJ whole genome shotgun (WGS) entry which is preliminary data.</text>
</comment>
<dbReference type="Proteomes" id="UP000593562">
    <property type="component" value="Unassembled WGS sequence"/>
</dbReference>
<accession>A0A7J7CTA1</accession>
<reference evidence="5 6" key="1">
    <citation type="journal article" date="2020" name="Nat. Commun.">
        <title>Genome of Tripterygium wilfordii and identification of cytochrome P450 involved in triptolide biosynthesis.</title>
        <authorList>
            <person name="Tu L."/>
            <person name="Su P."/>
            <person name="Zhang Z."/>
            <person name="Gao L."/>
            <person name="Wang J."/>
            <person name="Hu T."/>
            <person name="Zhou J."/>
            <person name="Zhang Y."/>
            <person name="Zhao Y."/>
            <person name="Liu Y."/>
            <person name="Song Y."/>
            <person name="Tong Y."/>
            <person name="Lu Y."/>
            <person name="Yang J."/>
            <person name="Xu C."/>
            <person name="Jia M."/>
            <person name="Peters R.J."/>
            <person name="Huang L."/>
            <person name="Gao W."/>
        </authorList>
    </citation>
    <scope>NUCLEOTIDE SEQUENCE [LARGE SCALE GENOMIC DNA]</scope>
    <source>
        <strain evidence="6">cv. XIE 37</strain>
        <tissue evidence="5">Leaf</tissue>
    </source>
</reference>
<dbReference type="SUPFAM" id="SSF49899">
    <property type="entry name" value="Concanavalin A-like lectins/glucanases"/>
    <property type="match status" value="1"/>
</dbReference>
<evidence type="ECO:0000256" key="1">
    <source>
        <dbReference type="ARBA" id="ARBA00007606"/>
    </source>
</evidence>
<sequence>MQLFLPFKTLVLVLAFLLGCALSQGLSTSYQRFQDHDEADFFLNNSYIVLNAIQVTPDVSGASIANMSGRSLHRTQFKLWNKSKGKGITRASFNTTFVINISPRTTPGGEGLAFIMAADHNLPQNSQGQWLGIVNADSNGSSNANIVAIEFDTRKSYTEDLDGNHVGLDVNSVYSIKQVSLGNFGLNLSAGNDTLVNVVYDGKNITVFVSLRDGDGVVSRTNQAFSESIDLSAYLPQNVFVGFSASTSNFTELNCVKSWEFQGSDIAMPPSFNDSENSLAGGQLTPFSEIHGR</sequence>
<dbReference type="InterPro" id="IPR050258">
    <property type="entry name" value="Leguminous_Lectin"/>
</dbReference>
<dbReference type="GO" id="GO:0030246">
    <property type="term" value="F:carbohydrate binding"/>
    <property type="evidence" value="ECO:0007669"/>
    <property type="project" value="UniProtKB-KW"/>
</dbReference>